<name>A0A9D1PSW8_9FIRM</name>
<feature type="binding site" evidence="5">
    <location>
        <position position="144"/>
    </location>
    <ligand>
        <name>S-adenosyl-L-methionine</name>
        <dbReference type="ChEBI" id="CHEBI:59789"/>
    </ligand>
</feature>
<dbReference type="InterPro" id="IPR002052">
    <property type="entry name" value="DNA_methylase_N6_adenine_CS"/>
</dbReference>
<dbReference type="AlphaFoldDB" id="A0A9D1PSW8"/>
<proteinExistence type="inferred from homology"/>
<dbReference type="Gene3D" id="1.10.8.10">
    <property type="entry name" value="DNA helicase RuvA subunit, C-terminal domain"/>
    <property type="match status" value="1"/>
</dbReference>
<dbReference type="Pfam" id="PF05175">
    <property type="entry name" value="MTS"/>
    <property type="match status" value="1"/>
</dbReference>
<reference evidence="8" key="2">
    <citation type="submission" date="2021-04" db="EMBL/GenBank/DDBJ databases">
        <authorList>
            <person name="Gilroy R."/>
        </authorList>
    </citation>
    <scope>NUCLEOTIDE SEQUENCE</scope>
    <source>
        <strain evidence="8">5790</strain>
    </source>
</reference>
<accession>A0A9D1PSW8</accession>
<comment type="catalytic activity">
    <reaction evidence="4 5">
        <text>L-glutaminyl-[peptide chain release factor] + S-adenosyl-L-methionine = N(5)-methyl-L-glutaminyl-[peptide chain release factor] + S-adenosyl-L-homocysteine + H(+)</text>
        <dbReference type="Rhea" id="RHEA:42896"/>
        <dbReference type="Rhea" id="RHEA-COMP:10271"/>
        <dbReference type="Rhea" id="RHEA-COMP:10272"/>
        <dbReference type="ChEBI" id="CHEBI:15378"/>
        <dbReference type="ChEBI" id="CHEBI:30011"/>
        <dbReference type="ChEBI" id="CHEBI:57856"/>
        <dbReference type="ChEBI" id="CHEBI:59789"/>
        <dbReference type="ChEBI" id="CHEBI:61891"/>
        <dbReference type="EC" id="2.1.1.297"/>
    </reaction>
</comment>
<dbReference type="GO" id="GO:0003676">
    <property type="term" value="F:nucleic acid binding"/>
    <property type="evidence" value="ECO:0007669"/>
    <property type="project" value="InterPro"/>
</dbReference>
<protein>
    <recommendedName>
        <fullName evidence="5">Release factor glutamine methyltransferase</fullName>
        <shortName evidence="5">RF MTase</shortName>
        <ecNumber evidence="5">2.1.1.297</ecNumber>
    </recommendedName>
    <alternativeName>
        <fullName evidence="5">N5-glutamine methyltransferase PrmC</fullName>
    </alternativeName>
    <alternativeName>
        <fullName evidence="5">Protein-(glutamine-N5) MTase PrmC</fullName>
    </alternativeName>
    <alternativeName>
        <fullName evidence="5">Protein-glutamine N-methyltransferase PrmC</fullName>
    </alternativeName>
</protein>
<feature type="domain" description="Methyltransferase small" evidence="6">
    <location>
        <begin position="97"/>
        <end position="192"/>
    </location>
</feature>
<dbReference type="InterPro" id="IPR040758">
    <property type="entry name" value="PrmC_N"/>
</dbReference>
<dbReference type="InterPro" id="IPR019874">
    <property type="entry name" value="RF_methyltr_PrmC"/>
</dbReference>
<feature type="binding site" evidence="5">
    <location>
        <begin position="121"/>
        <end position="125"/>
    </location>
    <ligand>
        <name>S-adenosyl-L-methionine</name>
        <dbReference type="ChEBI" id="CHEBI:59789"/>
    </ligand>
</feature>
<organism evidence="8 9">
    <name type="scientific">Candidatus Monoglobus merdigallinarum</name>
    <dbReference type="NCBI Taxonomy" id="2838698"/>
    <lineage>
        <taxon>Bacteria</taxon>
        <taxon>Bacillati</taxon>
        <taxon>Bacillota</taxon>
        <taxon>Clostridia</taxon>
        <taxon>Monoglobales</taxon>
        <taxon>Monoglobaceae</taxon>
        <taxon>Monoglobus</taxon>
    </lineage>
</organism>
<dbReference type="InterPro" id="IPR029063">
    <property type="entry name" value="SAM-dependent_MTases_sf"/>
</dbReference>
<evidence type="ECO:0000256" key="4">
    <source>
        <dbReference type="ARBA" id="ARBA00048391"/>
    </source>
</evidence>
<comment type="caution">
    <text evidence="5">Lacks conserved residue(s) required for the propagation of feature annotation.</text>
</comment>
<evidence type="ECO:0000313" key="9">
    <source>
        <dbReference type="Proteomes" id="UP000824162"/>
    </source>
</evidence>
<keyword evidence="3 5" id="KW-0949">S-adenosyl-L-methionine</keyword>
<feature type="domain" description="Release factor glutamine methyltransferase N-terminal" evidence="7">
    <location>
        <begin position="5"/>
        <end position="75"/>
    </location>
</feature>
<feature type="binding site" evidence="5">
    <location>
        <begin position="188"/>
        <end position="191"/>
    </location>
    <ligand>
        <name>substrate</name>
    </ligand>
</feature>
<evidence type="ECO:0000259" key="7">
    <source>
        <dbReference type="Pfam" id="PF17827"/>
    </source>
</evidence>
<dbReference type="GO" id="GO:0102559">
    <property type="term" value="F:peptide chain release factor N(5)-glutamine methyltransferase activity"/>
    <property type="evidence" value="ECO:0007669"/>
    <property type="project" value="UniProtKB-EC"/>
</dbReference>
<dbReference type="Gene3D" id="3.40.50.150">
    <property type="entry name" value="Vaccinia Virus protein VP39"/>
    <property type="match status" value="1"/>
</dbReference>
<reference evidence="8" key="1">
    <citation type="journal article" date="2021" name="PeerJ">
        <title>Extensive microbial diversity within the chicken gut microbiome revealed by metagenomics and culture.</title>
        <authorList>
            <person name="Gilroy R."/>
            <person name="Ravi A."/>
            <person name="Getino M."/>
            <person name="Pursley I."/>
            <person name="Horton D.L."/>
            <person name="Alikhan N.F."/>
            <person name="Baker D."/>
            <person name="Gharbi K."/>
            <person name="Hall N."/>
            <person name="Watson M."/>
            <person name="Adriaenssens E.M."/>
            <person name="Foster-Nyarko E."/>
            <person name="Jarju S."/>
            <person name="Secka A."/>
            <person name="Antonio M."/>
            <person name="Oren A."/>
            <person name="Chaudhuri R.R."/>
            <person name="La Ragione R."/>
            <person name="Hildebrand F."/>
            <person name="Pallen M.J."/>
        </authorList>
    </citation>
    <scope>NUCLEOTIDE SEQUENCE</scope>
    <source>
        <strain evidence="8">5790</strain>
    </source>
</reference>
<evidence type="ECO:0000313" key="8">
    <source>
        <dbReference type="EMBL" id="HIV86456.1"/>
    </source>
</evidence>
<dbReference type="GO" id="GO:0032259">
    <property type="term" value="P:methylation"/>
    <property type="evidence" value="ECO:0007669"/>
    <property type="project" value="UniProtKB-KW"/>
</dbReference>
<evidence type="ECO:0000256" key="3">
    <source>
        <dbReference type="ARBA" id="ARBA00022691"/>
    </source>
</evidence>
<dbReference type="CDD" id="cd02440">
    <property type="entry name" value="AdoMet_MTases"/>
    <property type="match status" value="1"/>
</dbReference>
<feature type="binding site" evidence="5">
    <location>
        <position position="188"/>
    </location>
    <ligand>
        <name>S-adenosyl-L-methionine</name>
        <dbReference type="ChEBI" id="CHEBI:59789"/>
    </ligand>
</feature>
<evidence type="ECO:0000259" key="6">
    <source>
        <dbReference type="Pfam" id="PF05175"/>
    </source>
</evidence>
<comment type="similarity">
    <text evidence="5">Belongs to the protein N5-glutamine methyltransferase family. PrmC subfamily.</text>
</comment>
<dbReference type="PROSITE" id="PS00092">
    <property type="entry name" value="N6_MTASE"/>
    <property type="match status" value="1"/>
</dbReference>
<dbReference type="EMBL" id="DXIJ01000144">
    <property type="protein sequence ID" value="HIV86456.1"/>
    <property type="molecule type" value="Genomic_DNA"/>
</dbReference>
<dbReference type="SUPFAM" id="SSF53335">
    <property type="entry name" value="S-adenosyl-L-methionine-dependent methyltransferases"/>
    <property type="match status" value="1"/>
</dbReference>
<keyword evidence="2 5" id="KW-0808">Transferase</keyword>
<comment type="function">
    <text evidence="5">Methylates the class 1 translation termination release factors RF1/PrfA and RF2/PrfB on the glutamine residue of the universally conserved GGQ motif.</text>
</comment>
<dbReference type="InterPro" id="IPR007848">
    <property type="entry name" value="Small_mtfrase_dom"/>
</dbReference>
<sequence length="279" mass="30160">MKLKQLRRNAHEKLKECAGVASPELDADLIIMHALDLSKEELLTKDPEVSDAAAVQVNAYINKRLKGVPVQYITGRTEFMSLEFEVNDSTLIPRQDTEILVEEIIKRCRSAGAQLHILDIGCGSGCIGISLARYLPSAVVCGIDISEKALKTASANAERLMVSGRTRFVRHDIKDGIDGFESDVIVSNPPYIPSGEISQLQTEVADFEPRSALDGGTDGLDFYRLIIPDAAGRGALVAFEVGTGQADAVAAMMKNHGYSDVEIIPDLSGIDRVVLGHAQ</sequence>
<dbReference type="NCBIfam" id="TIGR03534">
    <property type="entry name" value="RF_mod_PrmC"/>
    <property type="match status" value="1"/>
</dbReference>
<gene>
    <name evidence="5 8" type="primary">prmC</name>
    <name evidence="8" type="ORF">H9900_06600</name>
</gene>
<evidence type="ECO:0000256" key="1">
    <source>
        <dbReference type="ARBA" id="ARBA00022603"/>
    </source>
</evidence>
<dbReference type="HAMAP" id="MF_02126">
    <property type="entry name" value="RF_methyltr_PrmC"/>
    <property type="match status" value="1"/>
</dbReference>
<dbReference type="InterPro" id="IPR004556">
    <property type="entry name" value="HemK-like"/>
</dbReference>
<dbReference type="Proteomes" id="UP000824162">
    <property type="component" value="Unassembled WGS sequence"/>
</dbReference>
<dbReference type="Pfam" id="PF17827">
    <property type="entry name" value="PrmC_N"/>
    <property type="match status" value="1"/>
</dbReference>
<dbReference type="InterPro" id="IPR050320">
    <property type="entry name" value="N5-glutamine_MTase"/>
</dbReference>
<keyword evidence="1 5" id="KW-0489">Methyltransferase</keyword>
<dbReference type="EC" id="2.1.1.297" evidence="5"/>
<dbReference type="PANTHER" id="PTHR18895">
    <property type="entry name" value="HEMK METHYLTRANSFERASE"/>
    <property type="match status" value="1"/>
</dbReference>
<comment type="caution">
    <text evidence="8">The sequence shown here is derived from an EMBL/GenBank/DDBJ whole genome shotgun (WGS) entry which is preliminary data.</text>
</comment>
<dbReference type="NCBIfam" id="TIGR00536">
    <property type="entry name" value="hemK_fam"/>
    <property type="match status" value="1"/>
</dbReference>
<evidence type="ECO:0000256" key="5">
    <source>
        <dbReference type="HAMAP-Rule" id="MF_02126"/>
    </source>
</evidence>
<evidence type="ECO:0000256" key="2">
    <source>
        <dbReference type="ARBA" id="ARBA00022679"/>
    </source>
</evidence>
<dbReference type="PANTHER" id="PTHR18895:SF74">
    <property type="entry name" value="MTRF1L RELEASE FACTOR GLUTAMINE METHYLTRANSFERASE"/>
    <property type="match status" value="1"/>
</dbReference>